<organism evidence="1 2">
    <name type="scientific">Nocardia pseudobrasiliensis</name>
    <dbReference type="NCBI Taxonomy" id="45979"/>
    <lineage>
        <taxon>Bacteria</taxon>
        <taxon>Bacillati</taxon>
        <taxon>Actinomycetota</taxon>
        <taxon>Actinomycetes</taxon>
        <taxon>Mycobacteriales</taxon>
        <taxon>Nocardiaceae</taxon>
        <taxon>Nocardia</taxon>
    </lineage>
</organism>
<protein>
    <recommendedName>
        <fullName evidence="3">Helix-turn-helix protein</fullName>
    </recommendedName>
</protein>
<evidence type="ECO:0008006" key="3">
    <source>
        <dbReference type="Google" id="ProtNLM"/>
    </source>
</evidence>
<name>A0A370IA62_9NOCA</name>
<dbReference type="RefSeq" id="WP_147287917.1">
    <property type="nucleotide sequence ID" value="NZ_QQBC01000003.1"/>
</dbReference>
<dbReference type="EMBL" id="QQBC01000003">
    <property type="protein sequence ID" value="RDI67603.1"/>
    <property type="molecule type" value="Genomic_DNA"/>
</dbReference>
<reference evidence="1 2" key="1">
    <citation type="submission" date="2018-07" db="EMBL/GenBank/DDBJ databases">
        <title>Genomic Encyclopedia of Type Strains, Phase IV (KMG-IV): sequencing the most valuable type-strain genomes for metagenomic binning, comparative biology and taxonomic classification.</title>
        <authorList>
            <person name="Goeker M."/>
        </authorList>
    </citation>
    <scope>NUCLEOTIDE SEQUENCE [LARGE SCALE GENOMIC DNA]</scope>
    <source>
        <strain evidence="1 2">DSM 44290</strain>
    </source>
</reference>
<keyword evidence="2" id="KW-1185">Reference proteome</keyword>
<gene>
    <name evidence="1" type="ORF">DFR76_103674</name>
</gene>
<comment type="caution">
    <text evidence="1">The sequence shown here is derived from an EMBL/GenBank/DDBJ whole genome shotgun (WGS) entry which is preliminary data.</text>
</comment>
<evidence type="ECO:0000313" key="1">
    <source>
        <dbReference type="EMBL" id="RDI67603.1"/>
    </source>
</evidence>
<dbReference type="AlphaFoldDB" id="A0A370IA62"/>
<evidence type="ECO:0000313" key="2">
    <source>
        <dbReference type="Proteomes" id="UP000254869"/>
    </source>
</evidence>
<dbReference type="Gene3D" id="1.10.10.60">
    <property type="entry name" value="Homeodomain-like"/>
    <property type="match status" value="1"/>
</dbReference>
<sequence length="57" mass="6361">MPRSAHGLGVRTLRRRLSDEGTTFRELANETIGMLAEELLIAGLTVEQVADRLGYLY</sequence>
<accession>A0A370IA62</accession>
<dbReference type="Proteomes" id="UP000254869">
    <property type="component" value="Unassembled WGS sequence"/>
</dbReference>
<proteinExistence type="predicted"/>